<dbReference type="PATRIC" id="fig|1365248.3.peg.5426"/>
<organism evidence="2 3">
    <name type="scientific">Pseudoalteromonas luteoviolacea CPMOR-1</name>
    <dbReference type="NCBI Taxonomy" id="1365248"/>
    <lineage>
        <taxon>Bacteria</taxon>
        <taxon>Pseudomonadati</taxon>
        <taxon>Pseudomonadota</taxon>
        <taxon>Gammaproteobacteria</taxon>
        <taxon>Alteromonadales</taxon>
        <taxon>Pseudoalteromonadaceae</taxon>
        <taxon>Pseudoalteromonas</taxon>
    </lineage>
</organism>
<accession>A0A167H4A0</accession>
<reference evidence="2 3" key="1">
    <citation type="submission" date="2013-07" db="EMBL/GenBank/DDBJ databases">
        <title>Comparative Genomic and Metabolomic Analysis of Twelve Strains of Pseudoalteromonas luteoviolacea.</title>
        <authorList>
            <person name="Vynne N.G."/>
            <person name="Mansson M."/>
            <person name="Gram L."/>
        </authorList>
    </citation>
    <scope>NUCLEOTIDE SEQUENCE [LARGE SCALE GENOMIC DNA]</scope>
    <source>
        <strain evidence="2 3">CPMOR-1</strain>
    </source>
</reference>
<dbReference type="Proteomes" id="UP000076486">
    <property type="component" value="Unassembled WGS sequence"/>
</dbReference>
<dbReference type="RefSeq" id="WP_063370395.1">
    <property type="nucleotide sequence ID" value="NZ_AUYC01000095.1"/>
</dbReference>
<dbReference type="EMBL" id="AUYC01000095">
    <property type="protein sequence ID" value="KZN57615.1"/>
    <property type="molecule type" value="Genomic_DNA"/>
</dbReference>
<dbReference type="AlphaFoldDB" id="A0A167H4A0"/>
<feature type="coiled-coil region" evidence="1">
    <location>
        <begin position="18"/>
        <end position="70"/>
    </location>
</feature>
<evidence type="ECO:0000313" key="2">
    <source>
        <dbReference type="EMBL" id="KZN57615.1"/>
    </source>
</evidence>
<evidence type="ECO:0000256" key="1">
    <source>
        <dbReference type="SAM" id="Coils"/>
    </source>
</evidence>
<evidence type="ECO:0008006" key="4">
    <source>
        <dbReference type="Google" id="ProtNLM"/>
    </source>
</evidence>
<sequence length="143" mass="16186">MSKWLGIGSTVLALIDDFITTDEERQQLKSELLKVENERHKNELDLRTRILDLQSQVVNAQQQVIVAEAKGESRLQRNWRPITMLTFLTLIVLDSFGVLAFRLSEQAWELLQLGIGGYVIGRTVEKAAPQIKQSIQNLGNKNG</sequence>
<gene>
    <name evidence="2" type="ORF">N473_06995</name>
</gene>
<dbReference type="InterPro" id="IPR021497">
    <property type="entry name" value="GTA_holin_3TM"/>
</dbReference>
<proteinExistence type="predicted"/>
<evidence type="ECO:0000313" key="3">
    <source>
        <dbReference type="Proteomes" id="UP000076486"/>
    </source>
</evidence>
<keyword evidence="1" id="KW-0175">Coiled coil</keyword>
<comment type="caution">
    <text evidence="2">The sequence shown here is derived from an EMBL/GenBank/DDBJ whole genome shotgun (WGS) entry which is preliminary data.</text>
</comment>
<name>A0A167H4A0_9GAMM</name>
<dbReference type="Pfam" id="PF11351">
    <property type="entry name" value="GTA_holin_3TM"/>
    <property type="match status" value="1"/>
</dbReference>
<protein>
    <recommendedName>
        <fullName evidence="4">Holin</fullName>
    </recommendedName>
</protein>